<dbReference type="CDD" id="cd07012">
    <property type="entry name" value="PBP2_Bug_TTT"/>
    <property type="match status" value="1"/>
</dbReference>
<evidence type="ECO:0000313" key="4">
    <source>
        <dbReference type="Proteomes" id="UP000051295"/>
    </source>
</evidence>
<protein>
    <recommendedName>
        <fullName evidence="5">Tricarboxylate transporter</fullName>
    </recommendedName>
</protein>
<reference evidence="3 4" key="1">
    <citation type="submission" date="2015-04" db="EMBL/GenBank/DDBJ databases">
        <title>The draft genome sequence of Roseovarius sp.R12b.</title>
        <authorList>
            <person name="Li G."/>
            <person name="Lai Q."/>
            <person name="Shao Z."/>
            <person name="Yan P."/>
        </authorList>
    </citation>
    <scope>NUCLEOTIDE SEQUENCE [LARGE SCALE GENOMIC DNA]</scope>
    <source>
        <strain evidence="3 4">R12B</strain>
    </source>
</reference>
<feature type="chain" id="PRO_5006663796" description="Tricarboxylate transporter" evidence="2">
    <location>
        <begin position="24"/>
        <end position="327"/>
    </location>
</feature>
<dbReference type="PANTHER" id="PTHR42928">
    <property type="entry name" value="TRICARBOXYLATE-BINDING PROTEIN"/>
    <property type="match status" value="1"/>
</dbReference>
<dbReference type="InterPro" id="IPR005064">
    <property type="entry name" value="BUG"/>
</dbReference>
<sequence length="327" mass="35738">MKTFKLLVASASALALTAPAALAEWQPQKPVEFIIMAGTGGGADQIARLLQGLIQKKDLSPRPFIPINKPGGSGAEALRYLQDKAGDNHVVMMTLNSFYTTPIIQEDLGVDVTEFTPIALMAMDTFLLWVNTDREDITDLESFNATVSEAGLDWKVGGTGSGQEDSVLTAMMEAEFGYDVTYIPFPGGGTVAKNLVGNQIDSTVNNPAEQMEFWRAGNTKPLVQFTAERMPAFPDVPTAKELGVEIEYYMQRSVNGPPDMDPEAVEWYTNLFQELFDSEEWQSYCKSDGLTCDAMMKGEDLATFHENQKVAHEKLIAKVGATAITGE</sequence>
<name>A0A0T5NPY2_9RHOB</name>
<dbReference type="RefSeq" id="WP_057796159.1">
    <property type="nucleotide sequence ID" value="NZ_LAXJ01000025.1"/>
</dbReference>
<dbReference type="Gene3D" id="3.40.190.150">
    <property type="entry name" value="Bordetella uptake gene, domain 1"/>
    <property type="match status" value="1"/>
</dbReference>
<dbReference type="InterPro" id="IPR042100">
    <property type="entry name" value="Bug_dom1"/>
</dbReference>
<dbReference type="Proteomes" id="UP000051295">
    <property type="component" value="Unassembled WGS sequence"/>
</dbReference>
<dbReference type="PATRIC" id="fig|1641875.4.peg.2300"/>
<dbReference type="Pfam" id="PF03401">
    <property type="entry name" value="TctC"/>
    <property type="match status" value="1"/>
</dbReference>
<organism evidence="3 4">
    <name type="scientific">Roseovarius atlanticus</name>
    <dbReference type="NCBI Taxonomy" id="1641875"/>
    <lineage>
        <taxon>Bacteria</taxon>
        <taxon>Pseudomonadati</taxon>
        <taxon>Pseudomonadota</taxon>
        <taxon>Alphaproteobacteria</taxon>
        <taxon>Rhodobacterales</taxon>
        <taxon>Roseobacteraceae</taxon>
        <taxon>Roseovarius</taxon>
    </lineage>
</organism>
<feature type="signal peptide" evidence="2">
    <location>
        <begin position="1"/>
        <end position="23"/>
    </location>
</feature>
<evidence type="ECO:0000313" key="3">
    <source>
        <dbReference type="EMBL" id="KRS10979.1"/>
    </source>
</evidence>
<dbReference type="PANTHER" id="PTHR42928:SF1">
    <property type="entry name" value="BLR4371 PROTEIN"/>
    <property type="match status" value="1"/>
</dbReference>
<dbReference type="OrthoDB" id="7246401at2"/>
<dbReference type="EMBL" id="LAXJ01000025">
    <property type="protein sequence ID" value="KRS10979.1"/>
    <property type="molecule type" value="Genomic_DNA"/>
</dbReference>
<dbReference type="Gene3D" id="3.40.190.10">
    <property type="entry name" value="Periplasmic binding protein-like II"/>
    <property type="match status" value="1"/>
</dbReference>
<gene>
    <name evidence="3" type="ORF">XM53_18850</name>
</gene>
<evidence type="ECO:0000256" key="1">
    <source>
        <dbReference type="ARBA" id="ARBA00006987"/>
    </source>
</evidence>
<dbReference type="STRING" id="1641875.XM53_18850"/>
<keyword evidence="4" id="KW-1185">Reference proteome</keyword>
<dbReference type="AlphaFoldDB" id="A0A0T5NPY2"/>
<comment type="caution">
    <text evidence="3">The sequence shown here is derived from an EMBL/GenBank/DDBJ whole genome shotgun (WGS) entry which is preliminary data.</text>
</comment>
<keyword evidence="2" id="KW-0732">Signal</keyword>
<accession>A0A0T5NPY2</accession>
<evidence type="ECO:0000256" key="2">
    <source>
        <dbReference type="SAM" id="SignalP"/>
    </source>
</evidence>
<proteinExistence type="inferred from homology"/>
<comment type="similarity">
    <text evidence="1">Belongs to the UPF0065 (bug) family.</text>
</comment>
<evidence type="ECO:0008006" key="5">
    <source>
        <dbReference type="Google" id="ProtNLM"/>
    </source>
</evidence>
<dbReference type="PIRSF" id="PIRSF017082">
    <property type="entry name" value="YflP"/>
    <property type="match status" value="1"/>
</dbReference>